<comment type="caution">
    <text evidence="1">The sequence shown here is derived from an EMBL/GenBank/DDBJ whole genome shotgun (WGS) entry which is preliminary data.</text>
</comment>
<sequence length="141" mass="16725">MHYVESVSIVLLDDMDFKITGKEAQRIYQELNHQDFSSVRIELNEQVIIIPRESIVYIVFRPNRRANRIQNEIDQTWEKVFRLTGVKDDDDADWYVQENITYLGYRKVSDDPKVADLLIRLEYLQEQLESILFEEGEGHSS</sequence>
<dbReference type="AlphaFoldDB" id="A0A364K131"/>
<evidence type="ECO:0000313" key="2">
    <source>
        <dbReference type="Proteomes" id="UP000251213"/>
    </source>
</evidence>
<keyword evidence="2" id="KW-1185">Reference proteome</keyword>
<reference evidence="1 2" key="2">
    <citation type="submission" date="2018-06" db="EMBL/GenBank/DDBJ databases">
        <authorList>
            <person name="Zhirakovskaya E."/>
        </authorList>
    </citation>
    <scope>NUCLEOTIDE SEQUENCE [LARGE SCALE GENOMIC DNA]</scope>
    <source>
        <strain evidence="1 2">FBKL4.011</strain>
    </source>
</reference>
<accession>A0A364K131</accession>
<protein>
    <submittedName>
        <fullName evidence="1">Uncharacterized protein</fullName>
    </submittedName>
</protein>
<organism evidence="1 2">
    <name type="scientific">Thermoflavimicrobium daqui</name>
    <dbReference type="NCBI Taxonomy" id="2137476"/>
    <lineage>
        <taxon>Bacteria</taxon>
        <taxon>Bacillati</taxon>
        <taxon>Bacillota</taxon>
        <taxon>Bacilli</taxon>
        <taxon>Bacillales</taxon>
        <taxon>Thermoactinomycetaceae</taxon>
        <taxon>Thermoflavimicrobium</taxon>
    </lineage>
</organism>
<name>A0A364K131_9BACL</name>
<proteinExistence type="predicted"/>
<reference evidence="1 2" key="1">
    <citation type="submission" date="2018-06" db="EMBL/GenBank/DDBJ databases">
        <title>Thermoflavimicrobium daqus sp. nov., a thermophilic microbe isolated from Moutai-flavour Daqu.</title>
        <authorList>
            <person name="Wang X."/>
            <person name="Zhou H."/>
        </authorList>
    </citation>
    <scope>NUCLEOTIDE SEQUENCE [LARGE SCALE GENOMIC DNA]</scope>
    <source>
        <strain evidence="1 2">FBKL4.011</strain>
    </source>
</reference>
<evidence type="ECO:0000313" key="1">
    <source>
        <dbReference type="EMBL" id="RAL21098.1"/>
    </source>
</evidence>
<dbReference type="Proteomes" id="UP000251213">
    <property type="component" value="Unassembled WGS sequence"/>
</dbReference>
<dbReference type="RefSeq" id="WP_113660346.1">
    <property type="nucleotide sequence ID" value="NZ_KZ845681.1"/>
</dbReference>
<gene>
    <name evidence="1" type="ORF">DL897_17180</name>
</gene>
<dbReference type="EMBL" id="QJKK01000019">
    <property type="protein sequence ID" value="RAL21098.1"/>
    <property type="molecule type" value="Genomic_DNA"/>
</dbReference>
<dbReference type="OrthoDB" id="9843753at2"/>